<comment type="caution">
    <text evidence="1">The sequence shown here is derived from an EMBL/GenBank/DDBJ whole genome shotgun (WGS) entry which is preliminary data.</text>
</comment>
<reference evidence="1 2" key="1">
    <citation type="journal article" date="2022" name="Hortic Res">
        <title>A haplotype resolved chromosomal level avocado genome allows analysis of novel avocado genes.</title>
        <authorList>
            <person name="Nath O."/>
            <person name="Fletcher S.J."/>
            <person name="Hayward A."/>
            <person name="Shaw L.M."/>
            <person name="Masouleh A.K."/>
            <person name="Furtado A."/>
            <person name="Henry R.J."/>
            <person name="Mitter N."/>
        </authorList>
    </citation>
    <scope>NUCLEOTIDE SEQUENCE [LARGE SCALE GENOMIC DNA]</scope>
    <source>
        <strain evidence="2">cv. Hass</strain>
    </source>
</reference>
<dbReference type="EMBL" id="CM056811">
    <property type="protein sequence ID" value="KAJ8636075.1"/>
    <property type="molecule type" value="Genomic_DNA"/>
</dbReference>
<dbReference type="Proteomes" id="UP001234297">
    <property type="component" value="Chromosome 3"/>
</dbReference>
<evidence type="ECO:0000313" key="2">
    <source>
        <dbReference type="Proteomes" id="UP001234297"/>
    </source>
</evidence>
<keyword evidence="2" id="KW-1185">Reference proteome</keyword>
<accession>A0ACC2LRJ7</accession>
<protein>
    <submittedName>
        <fullName evidence="1">Uncharacterized protein</fullName>
    </submittedName>
</protein>
<gene>
    <name evidence="1" type="ORF">MRB53_010342</name>
</gene>
<sequence length="226" mass="25057">MGEVGLREDGGEGCNGRWRDMMEMIEGVVCVWVLRRRKNRSGWWRRKDGGRSKRRDGEMGDGFWEQRDGGRWKGGDDGEMVVSLGLALCCCCFFFITSYSLLPRNSRPPCWPCPQQPLLHSLPCNSGRPSPRYLFLLPASPLTCITRPSLSLPGRPAETAITTLQRPPPCYSGPLPAQVPPGHSPAQPATIFLPLYRPLLLLFQQSLLSPLPRGHHGTAPPAVTLT</sequence>
<organism evidence="1 2">
    <name type="scientific">Persea americana</name>
    <name type="common">Avocado</name>
    <dbReference type="NCBI Taxonomy" id="3435"/>
    <lineage>
        <taxon>Eukaryota</taxon>
        <taxon>Viridiplantae</taxon>
        <taxon>Streptophyta</taxon>
        <taxon>Embryophyta</taxon>
        <taxon>Tracheophyta</taxon>
        <taxon>Spermatophyta</taxon>
        <taxon>Magnoliopsida</taxon>
        <taxon>Magnoliidae</taxon>
        <taxon>Laurales</taxon>
        <taxon>Lauraceae</taxon>
        <taxon>Persea</taxon>
    </lineage>
</organism>
<name>A0ACC2LRJ7_PERAE</name>
<evidence type="ECO:0000313" key="1">
    <source>
        <dbReference type="EMBL" id="KAJ8636075.1"/>
    </source>
</evidence>
<proteinExistence type="predicted"/>